<feature type="transmembrane region" description="Helical" evidence="1">
    <location>
        <begin position="77"/>
        <end position="100"/>
    </location>
</feature>
<organism evidence="2 3">
    <name type="scientific">Streptomyces microflavus</name>
    <name type="common">Streptomyces lipmanii</name>
    <dbReference type="NCBI Taxonomy" id="1919"/>
    <lineage>
        <taxon>Bacteria</taxon>
        <taxon>Bacillati</taxon>
        <taxon>Actinomycetota</taxon>
        <taxon>Actinomycetes</taxon>
        <taxon>Kitasatosporales</taxon>
        <taxon>Streptomycetaceae</taxon>
        <taxon>Streptomyces</taxon>
    </lineage>
</organism>
<evidence type="ECO:0000313" key="2">
    <source>
        <dbReference type="EMBL" id="GFN06771.1"/>
    </source>
</evidence>
<protein>
    <submittedName>
        <fullName evidence="2">Uncharacterized protein</fullName>
    </submittedName>
</protein>
<dbReference type="Proteomes" id="UP000498740">
    <property type="component" value="Unassembled WGS sequence"/>
</dbReference>
<feature type="transmembrane region" description="Helical" evidence="1">
    <location>
        <begin position="142"/>
        <end position="163"/>
    </location>
</feature>
<evidence type="ECO:0000313" key="3">
    <source>
        <dbReference type="Proteomes" id="UP000498740"/>
    </source>
</evidence>
<dbReference type="AlphaFoldDB" id="A0A7J0CW60"/>
<comment type="caution">
    <text evidence="2">The sequence shown here is derived from an EMBL/GenBank/DDBJ whole genome shotgun (WGS) entry which is preliminary data.</text>
</comment>
<proteinExistence type="predicted"/>
<feature type="transmembrane region" description="Helical" evidence="1">
    <location>
        <begin position="112"/>
        <end position="130"/>
    </location>
</feature>
<evidence type="ECO:0000256" key="1">
    <source>
        <dbReference type="SAM" id="Phobius"/>
    </source>
</evidence>
<sequence length="197" mass="20623">MSGGGGGSWGDGGAGHIPPGRRGAGGSGALAGNEPGSRFFALTRSWATGALVYIAAGFLTSRVLLELLGNATRLESFGWRLCLLHIPALAVTLLTVLAATRMLPDEYRASRALYLLAALTVPLAGMAYGFAVSWEAVGIEGVLMPVVALAAGAASGTAVDRLLEERATRPRRRRRTRTTGVTAASPRRSTWVSWSSW</sequence>
<keyword evidence="1" id="KW-0472">Membrane</keyword>
<dbReference type="EMBL" id="BLWD01000001">
    <property type="protein sequence ID" value="GFN06771.1"/>
    <property type="molecule type" value="Genomic_DNA"/>
</dbReference>
<reference evidence="2 3" key="1">
    <citation type="submission" date="2020-05" db="EMBL/GenBank/DDBJ databases">
        <title>Whole genome shotgun sequence of Streptomyces microflavus NBRC 13062.</title>
        <authorList>
            <person name="Komaki H."/>
            <person name="Tamura T."/>
        </authorList>
    </citation>
    <scope>NUCLEOTIDE SEQUENCE [LARGE SCALE GENOMIC DNA]</scope>
    <source>
        <strain evidence="2 3">NBRC 13062</strain>
    </source>
</reference>
<keyword evidence="1" id="KW-1133">Transmembrane helix</keyword>
<keyword evidence="1" id="KW-0812">Transmembrane</keyword>
<accession>A0A7J0CW60</accession>
<name>A0A7J0CW60_STRMI</name>
<gene>
    <name evidence="2" type="ORF">Smic_53270</name>
</gene>